<dbReference type="InterPro" id="IPR036259">
    <property type="entry name" value="MFS_trans_sf"/>
</dbReference>
<sequence>MTRDAEKAAGAAGDDLEVLRTPPSEEEHVFHDGGLQAWSTVLGAWLMNFSNFGLVNTYGTFQDFYVREYLTNYSASDIGWIGSVQPFLVLGLGLVVGKPFDLGYFRHLLLLGWLLNIFSLFMLSLAKPQQYYAIFLSQGVGVGVGLGCIFLPTHGVLALHFKTKRSMAMGLAFSGASVGSLVLPLMVNRLLHGSLGFANGVRVLASVAGISQLCGMCLMRSRRKPKATGPPVNPLHFFRELDYCVAMFGLICVYLGIFFPVYYMQLDSIRHGVSSSLAYIVVRLIPLMGAASIPGRILPNFLADRLGVINMMIACGVASALMILSMLGIRSTASAGASAAVIAILYGFFSGAIFALGPTMVASLAQDVHEIGCVDCTSLP</sequence>
<keyword evidence="3" id="KW-1133">Transmembrane helix</keyword>
<feature type="transmembrane region" description="Helical" evidence="3">
    <location>
        <begin position="335"/>
        <end position="356"/>
    </location>
</feature>
<proteinExistence type="inferred from homology"/>
<gene>
    <name evidence="4" type="ORF">AURDEDRAFT_72910</name>
</gene>
<name>J0LHT1_AURST</name>
<dbReference type="GO" id="GO:0016020">
    <property type="term" value="C:membrane"/>
    <property type="evidence" value="ECO:0007669"/>
    <property type="project" value="UniProtKB-SubCell"/>
</dbReference>
<keyword evidence="3" id="KW-0472">Membrane</keyword>
<dbReference type="AlphaFoldDB" id="J0LHT1"/>
<dbReference type="PANTHER" id="PTHR11360:SF234">
    <property type="entry name" value="MFS-TYPE TRANSPORTER DBAD-RELATED"/>
    <property type="match status" value="1"/>
</dbReference>
<dbReference type="OrthoDB" id="6499973at2759"/>
<evidence type="ECO:0000313" key="4">
    <source>
        <dbReference type="EMBL" id="EJD37704.1"/>
    </source>
</evidence>
<comment type="subcellular location">
    <subcellularLocation>
        <location evidence="1">Membrane</location>
        <topology evidence="1">Multi-pass membrane protein</topology>
    </subcellularLocation>
</comment>
<dbReference type="PANTHER" id="PTHR11360">
    <property type="entry name" value="MONOCARBOXYLATE TRANSPORTER"/>
    <property type="match status" value="1"/>
</dbReference>
<dbReference type="OMA" id="WIGGIQI"/>
<keyword evidence="5" id="KW-1185">Reference proteome</keyword>
<reference evidence="5" key="1">
    <citation type="journal article" date="2012" name="Science">
        <title>The Paleozoic origin of enzymatic lignin decomposition reconstructed from 31 fungal genomes.</title>
        <authorList>
            <person name="Floudas D."/>
            <person name="Binder M."/>
            <person name="Riley R."/>
            <person name="Barry K."/>
            <person name="Blanchette R.A."/>
            <person name="Henrissat B."/>
            <person name="Martinez A.T."/>
            <person name="Otillar R."/>
            <person name="Spatafora J.W."/>
            <person name="Yadav J.S."/>
            <person name="Aerts A."/>
            <person name="Benoit I."/>
            <person name="Boyd A."/>
            <person name="Carlson A."/>
            <person name="Copeland A."/>
            <person name="Coutinho P.M."/>
            <person name="de Vries R.P."/>
            <person name="Ferreira P."/>
            <person name="Findley K."/>
            <person name="Foster B."/>
            <person name="Gaskell J."/>
            <person name="Glotzer D."/>
            <person name="Gorecki P."/>
            <person name="Heitman J."/>
            <person name="Hesse C."/>
            <person name="Hori C."/>
            <person name="Igarashi K."/>
            <person name="Jurgens J.A."/>
            <person name="Kallen N."/>
            <person name="Kersten P."/>
            <person name="Kohler A."/>
            <person name="Kuees U."/>
            <person name="Kumar T.K.A."/>
            <person name="Kuo A."/>
            <person name="LaButti K."/>
            <person name="Larrondo L.F."/>
            <person name="Lindquist E."/>
            <person name="Ling A."/>
            <person name="Lombard V."/>
            <person name="Lucas S."/>
            <person name="Lundell T."/>
            <person name="Martin R."/>
            <person name="McLaughlin D.J."/>
            <person name="Morgenstern I."/>
            <person name="Morin E."/>
            <person name="Murat C."/>
            <person name="Nagy L.G."/>
            <person name="Nolan M."/>
            <person name="Ohm R.A."/>
            <person name="Patyshakuliyeva A."/>
            <person name="Rokas A."/>
            <person name="Ruiz-Duenas F.J."/>
            <person name="Sabat G."/>
            <person name="Salamov A."/>
            <person name="Samejima M."/>
            <person name="Schmutz J."/>
            <person name="Slot J.C."/>
            <person name="St John F."/>
            <person name="Stenlid J."/>
            <person name="Sun H."/>
            <person name="Sun S."/>
            <person name="Syed K."/>
            <person name="Tsang A."/>
            <person name="Wiebenga A."/>
            <person name="Young D."/>
            <person name="Pisabarro A."/>
            <person name="Eastwood D.C."/>
            <person name="Martin F."/>
            <person name="Cullen D."/>
            <person name="Grigoriev I.V."/>
            <person name="Hibbett D.S."/>
        </authorList>
    </citation>
    <scope>NUCLEOTIDE SEQUENCE [LARGE SCALE GENOMIC DNA]</scope>
    <source>
        <strain evidence="5">TFB10046</strain>
    </source>
</reference>
<dbReference type="KEGG" id="adl:AURDEDRAFT_72910"/>
<dbReference type="Pfam" id="PF07690">
    <property type="entry name" value="MFS_1"/>
    <property type="match status" value="1"/>
</dbReference>
<protein>
    <submittedName>
        <fullName evidence="4">MFS general substrate transporter</fullName>
    </submittedName>
</protein>
<dbReference type="eggNOG" id="KOG2504">
    <property type="taxonomic scope" value="Eukaryota"/>
</dbReference>
<evidence type="ECO:0000313" key="5">
    <source>
        <dbReference type="Proteomes" id="UP000006514"/>
    </source>
</evidence>
<dbReference type="InterPro" id="IPR011701">
    <property type="entry name" value="MFS"/>
</dbReference>
<dbReference type="GO" id="GO:0022857">
    <property type="term" value="F:transmembrane transporter activity"/>
    <property type="evidence" value="ECO:0007669"/>
    <property type="project" value="InterPro"/>
</dbReference>
<organism evidence="4 5">
    <name type="scientific">Auricularia subglabra (strain TFB-10046 / SS5)</name>
    <name type="common">White-rot fungus</name>
    <name type="synonym">Auricularia delicata (strain TFB10046)</name>
    <dbReference type="NCBI Taxonomy" id="717982"/>
    <lineage>
        <taxon>Eukaryota</taxon>
        <taxon>Fungi</taxon>
        <taxon>Dikarya</taxon>
        <taxon>Basidiomycota</taxon>
        <taxon>Agaricomycotina</taxon>
        <taxon>Agaricomycetes</taxon>
        <taxon>Auriculariales</taxon>
        <taxon>Auriculariaceae</taxon>
        <taxon>Auricularia</taxon>
    </lineage>
</organism>
<feature type="transmembrane region" description="Helical" evidence="3">
    <location>
        <begin position="132"/>
        <end position="159"/>
    </location>
</feature>
<keyword evidence="3" id="KW-0812">Transmembrane</keyword>
<dbReference type="EMBL" id="JH687836">
    <property type="protein sequence ID" value="EJD37704.1"/>
    <property type="molecule type" value="Genomic_DNA"/>
</dbReference>
<dbReference type="InParanoid" id="J0LHT1"/>
<accession>J0LHT1</accession>
<evidence type="ECO:0000256" key="1">
    <source>
        <dbReference type="ARBA" id="ARBA00004141"/>
    </source>
</evidence>
<feature type="transmembrane region" description="Helical" evidence="3">
    <location>
        <begin position="108"/>
        <end position="126"/>
    </location>
</feature>
<dbReference type="SUPFAM" id="SSF103473">
    <property type="entry name" value="MFS general substrate transporter"/>
    <property type="match status" value="1"/>
</dbReference>
<evidence type="ECO:0000256" key="2">
    <source>
        <dbReference type="ARBA" id="ARBA00006727"/>
    </source>
</evidence>
<comment type="similarity">
    <text evidence="2">Belongs to the major facilitator superfamily. Monocarboxylate porter (TC 2.A.1.13) family.</text>
</comment>
<feature type="transmembrane region" description="Helical" evidence="3">
    <location>
        <begin position="78"/>
        <end position="96"/>
    </location>
</feature>
<dbReference type="InterPro" id="IPR050327">
    <property type="entry name" value="Proton-linked_MCT"/>
</dbReference>
<feature type="transmembrane region" description="Helical" evidence="3">
    <location>
        <begin position="171"/>
        <end position="191"/>
    </location>
</feature>
<feature type="transmembrane region" description="Helical" evidence="3">
    <location>
        <begin position="276"/>
        <end position="294"/>
    </location>
</feature>
<dbReference type="Proteomes" id="UP000006514">
    <property type="component" value="Unassembled WGS sequence"/>
</dbReference>
<dbReference type="Gene3D" id="1.20.1250.20">
    <property type="entry name" value="MFS general substrate transporter like domains"/>
    <property type="match status" value="1"/>
</dbReference>
<feature type="transmembrane region" description="Helical" evidence="3">
    <location>
        <begin position="306"/>
        <end position="329"/>
    </location>
</feature>
<feature type="transmembrane region" description="Helical" evidence="3">
    <location>
        <begin position="241"/>
        <end position="264"/>
    </location>
</feature>
<evidence type="ECO:0000256" key="3">
    <source>
        <dbReference type="SAM" id="Phobius"/>
    </source>
</evidence>